<gene>
    <name evidence="1" type="ORF">GCM10010387_22270</name>
</gene>
<dbReference type="Proteomes" id="UP000630936">
    <property type="component" value="Unassembled WGS sequence"/>
</dbReference>
<keyword evidence="2" id="KW-1185">Reference proteome</keyword>
<comment type="caution">
    <text evidence="1">The sequence shown here is derived from an EMBL/GenBank/DDBJ whole genome shotgun (WGS) entry which is preliminary data.</text>
</comment>
<organism evidence="1 2">
    <name type="scientific">Streptomyces inusitatus</name>
    <dbReference type="NCBI Taxonomy" id="68221"/>
    <lineage>
        <taxon>Bacteria</taxon>
        <taxon>Bacillati</taxon>
        <taxon>Actinomycetota</taxon>
        <taxon>Actinomycetes</taxon>
        <taxon>Kitasatosporales</taxon>
        <taxon>Streptomycetaceae</taxon>
        <taxon>Streptomyces</taxon>
    </lineage>
</organism>
<dbReference type="RefSeq" id="WP_190122794.1">
    <property type="nucleotide sequence ID" value="NZ_BMWG01000004.1"/>
</dbReference>
<reference evidence="1" key="2">
    <citation type="submission" date="2020-09" db="EMBL/GenBank/DDBJ databases">
        <authorList>
            <person name="Sun Q."/>
            <person name="Ohkuma M."/>
        </authorList>
    </citation>
    <scope>NUCLEOTIDE SEQUENCE</scope>
    <source>
        <strain evidence="1">JCM 4988</strain>
    </source>
</reference>
<name>A0A918UQK0_9ACTN</name>
<dbReference type="EMBL" id="BMWG01000004">
    <property type="protein sequence ID" value="GGZ28368.1"/>
    <property type="molecule type" value="Genomic_DNA"/>
</dbReference>
<reference evidence="1" key="1">
    <citation type="journal article" date="2014" name="Int. J. Syst. Evol. Microbiol.">
        <title>Complete genome sequence of Corynebacterium casei LMG S-19264T (=DSM 44701T), isolated from a smear-ripened cheese.</title>
        <authorList>
            <consortium name="US DOE Joint Genome Institute (JGI-PGF)"/>
            <person name="Walter F."/>
            <person name="Albersmeier A."/>
            <person name="Kalinowski J."/>
            <person name="Ruckert C."/>
        </authorList>
    </citation>
    <scope>NUCLEOTIDE SEQUENCE</scope>
    <source>
        <strain evidence="1">JCM 4988</strain>
    </source>
</reference>
<sequence>MWSTLIAVIGTLAGVALASATQVWTERRTARREQRQQVAAATAQLLDAVIGYRELFWLRIAALRAGEPEEREERAAFYRARSEITRARDRLALATADPALIDASEAAAWSAIELSDIQLGTLVDGRFANAVEAALDAGRERSRDAHTALRRAATEHVRRG</sequence>
<proteinExistence type="predicted"/>
<evidence type="ECO:0000313" key="1">
    <source>
        <dbReference type="EMBL" id="GGZ28368.1"/>
    </source>
</evidence>
<protein>
    <submittedName>
        <fullName evidence="1">Uncharacterized protein</fullName>
    </submittedName>
</protein>
<evidence type="ECO:0000313" key="2">
    <source>
        <dbReference type="Proteomes" id="UP000630936"/>
    </source>
</evidence>
<dbReference type="AlphaFoldDB" id="A0A918UQK0"/>
<accession>A0A918UQK0</accession>